<dbReference type="PANTHER" id="PTHR33164">
    <property type="entry name" value="TRANSCRIPTIONAL REGULATOR, MARR FAMILY"/>
    <property type="match status" value="1"/>
</dbReference>
<dbReference type="SUPFAM" id="SSF46785">
    <property type="entry name" value="Winged helix' DNA-binding domain"/>
    <property type="match status" value="1"/>
</dbReference>
<dbReference type="PANTHER" id="PTHR33164:SF99">
    <property type="entry name" value="MARR FAMILY REGULATORY PROTEIN"/>
    <property type="match status" value="1"/>
</dbReference>
<dbReference type="EMBL" id="VIRS01000020">
    <property type="protein sequence ID" value="TQS42168.1"/>
    <property type="molecule type" value="Genomic_DNA"/>
</dbReference>
<dbReference type="OrthoDB" id="5432081at2"/>
<dbReference type="Proteomes" id="UP000317982">
    <property type="component" value="Unassembled WGS sequence"/>
</dbReference>
<gene>
    <name evidence="2" type="ORF">FL583_25845</name>
</gene>
<evidence type="ECO:0000259" key="1">
    <source>
        <dbReference type="PROSITE" id="PS50995"/>
    </source>
</evidence>
<dbReference type="InParanoid" id="A0A545ALG6"/>
<comment type="caution">
    <text evidence="2">The sequence shown here is derived from an EMBL/GenBank/DDBJ whole genome shotgun (WGS) entry which is preliminary data.</text>
</comment>
<evidence type="ECO:0000313" key="3">
    <source>
        <dbReference type="Proteomes" id="UP000317982"/>
    </source>
</evidence>
<name>A0A545ALG6_9ACTN</name>
<proteinExistence type="predicted"/>
<dbReference type="SMART" id="SM00347">
    <property type="entry name" value="HTH_MARR"/>
    <property type="match status" value="1"/>
</dbReference>
<organism evidence="2 3">
    <name type="scientific">Cryptosporangium phraense</name>
    <dbReference type="NCBI Taxonomy" id="2593070"/>
    <lineage>
        <taxon>Bacteria</taxon>
        <taxon>Bacillati</taxon>
        <taxon>Actinomycetota</taxon>
        <taxon>Actinomycetes</taxon>
        <taxon>Cryptosporangiales</taxon>
        <taxon>Cryptosporangiaceae</taxon>
        <taxon>Cryptosporangium</taxon>
    </lineage>
</organism>
<dbReference type="InterPro" id="IPR039422">
    <property type="entry name" value="MarR/SlyA-like"/>
</dbReference>
<dbReference type="GO" id="GO:0006950">
    <property type="term" value="P:response to stress"/>
    <property type="evidence" value="ECO:0007669"/>
    <property type="project" value="TreeGrafter"/>
</dbReference>
<reference evidence="2 3" key="1">
    <citation type="submission" date="2019-07" db="EMBL/GenBank/DDBJ databases">
        <title>Cryptosporangium phraense sp. nov., isolated from plant litter.</title>
        <authorList>
            <person name="Suriyachadkun C."/>
        </authorList>
    </citation>
    <scope>NUCLEOTIDE SEQUENCE [LARGE SCALE GENOMIC DNA]</scope>
    <source>
        <strain evidence="2 3">A-T 5661</strain>
    </source>
</reference>
<sequence length="154" mass="16007">MSLSEYSALMQLSEAPNRRLRMTELAARCALSLSGMSRIVSRLEGTGAVERVRACDDGRGWTAVLTDAGLARLETAWPTHLASVRRHLLAHVTPEDLPAFAAAAERFAGGDAAARAATDPCATPGDACAGPTAETGPCDGPPAVQVCLEAESDC</sequence>
<dbReference type="PROSITE" id="PS50995">
    <property type="entry name" value="HTH_MARR_2"/>
    <property type="match status" value="1"/>
</dbReference>
<keyword evidence="3" id="KW-1185">Reference proteome</keyword>
<dbReference type="AlphaFoldDB" id="A0A545ALG6"/>
<dbReference type="GO" id="GO:0003700">
    <property type="term" value="F:DNA-binding transcription factor activity"/>
    <property type="evidence" value="ECO:0007669"/>
    <property type="project" value="InterPro"/>
</dbReference>
<dbReference type="InterPro" id="IPR000835">
    <property type="entry name" value="HTH_MarR-typ"/>
</dbReference>
<dbReference type="InterPro" id="IPR036388">
    <property type="entry name" value="WH-like_DNA-bd_sf"/>
</dbReference>
<dbReference type="InterPro" id="IPR036390">
    <property type="entry name" value="WH_DNA-bd_sf"/>
</dbReference>
<evidence type="ECO:0000313" key="2">
    <source>
        <dbReference type="EMBL" id="TQS42168.1"/>
    </source>
</evidence>
<dbReference type="Pfam" id="PF12802">
    <property type="entry name" value="MarR_2"/>
    <property type="match status" value="1"/>
</dbReference>
<dbReference type="Gene3D" id="1.10.10.10">
    <property type="entry name" value="Winged helix-like DNA-binding domain superfamily/Winged helix DNA-binding domain"/>
    <property type="match status" value="1"/>
</dbReference>
<accession>A0A545ALG6</accession>
<protein>
    <submittedName>
        <fullName evidence="2">Winged helix-turn-helix transcriptional regulator</fullName>
    </submittedName>
</protein>
<feature type="domain" description="HTH marR-type" evidence="1">
    <location>
        <begin position="1"/>
        <end position="109"/>
    </location>
</feature>